<organism evidence="2 3">
    <name type="scientific">Burkholderia diffusa</name>
    <dbReference type="NCBI Taxonomy" id="488732"/>
    <lineage>
        <taxon>Bacteria</taxon>
        <taxon>Pseudomonadati</taxon>
        <taxon>Pseudomonadota</taxon>
        <taxon>Betaproteobacteria</taxon>
        <taxon>Burkholderiales</taxon>
        <taxon>Burkholderiaceae</taxon>
        <taxon>Burkholderia</taxon>
        <taxon>Burkholderia cepacia complex</taxon>
    </lineage>
</organism>
<dbReference type="RefSeq" id="WP_059510954.1">
    <property type="nucleotide sequence ID" value="NZ_LOYB01000043.1"/>
</dbReference>
<feature type="region of interest" description="Disordered" evidence="1">
    <location>
        <begin position="245"/>
        <end position="277"/>
    </location>
</feature>
<dbReference type="AlphaFoldDB" id="A0AAW3PIM5"/>
<proteinExistence type="predicted"/>
<protein>
    <recommendedName>
        <fullName evidence="4">Outer membrane lipoprotein-sorting protein</fullName>
    </recommendedName>
</protein>
<comment type="caution">
    <text evidence="2">The sequence shown here is derived from an EMBL/GenBank/DDBJ whole genome shotgun (WGS) entry which is preliminary data.</text>
</comment>
<dbReference type="EMBL" id="LPJV01000020">
    <property type="protein sequence ID" value="KWF55734.1"/>
    <property type="molecule type" value="Genomic_DNA"/>
</dbReference>
<evidence type="ECO:0008006" key="4">
    <source>
        <dbReference type="Google" id="ProtNLM"/>
    </source>
</evidence>
<gene>
    <name evidence="2" type="ORF">WL88_12540</name>
</gene>
<feature type="compositionally biased region" description="Low complexity" evidence="1">
    <location>
        <begin position="258"/>
        <end position="277"/>
    </location>
</feature>
<dbReference type="Gene3D" id="2.50.20.10">
    <property type="entry name" value="Lipoprotein localisation LolA/LolB/LppX"/>
    <property type="match status" value="1"/>
</dbReference>
<evidence type="ECO:0000313" key="2">
    <source>
        <dbReference type="EMBL" id="KWF55734.1"/>
    </source>
</evidence>
<evidence type="ECO:0000313" key="3">
    <source>
        <dbReference type="Proteomes" id="UP000063236"/>
    </source>
</evidence>
<reference evidence="2 3" key="1">
    <citation type="submission" date="2015-11" db="EMBL/GenBank/DDBJ databases">
        <title>Expanding the genomic diversity of Burkholderia species for the development of highly accurate diagnostics.</title>
        <authorList>
            <person name="Sahl J."/>
            <person name="Keim P."/>
            <person name="Wagner D."/>
        </authorList>
    </citation>
    <scope>NUCLEOTIDE SEQUENCE [LARGE SCALE GENOMIC DNA]</scope>
    <source>
        <strain evidence="2 3">MSMB378WGS</strain>
    </source>
</reference>
<evidence type="ECO:0000256" key="1">
    <source>
        <dbReference type="SAM" id="MobiDB-lite"/>
    </source>
</evidence>
<dbReference type="Proteomes" id="UP000063236">
    <property type="component" value="Unassembled WGS sequence"/>
</dbReference>
<sequence>MSGIGAWILAGCVAAALCACEQVPGQGLGADQIVEKNVAARGGLDAWRKVRTMVWFGHVDSANAPVQGMPFVLALKRPNKTRFEITVMNQKAVRVFDGREGWKQGANGGSASMRPYTIDEVRSASDEQVIDGPLIDHGAKGVGVTLDGVDQIDGHDAYRLALKLPSGAVRHLWIDSRTFLDVKIDREVRGPHGPVTVEARYGDYRRVGELQIPFKIESGAASSAHKDVLVIDKVSLNPPLDDAVFTRPASSGRRRPVAIDADAAPVPPGVGRSTPRP</sequence>
<accession>A0AAW3PIM5</accession>
<name>A0AAW3PIM5_9BURK</name>